<evidence type="ECO:0000256" key="4">
    <source>
        <dbReference type="ARBA" id="ARBA00022692"/>
    </source>
</evidence>
<keyword evidence="4 7" id="KW-0812">Transmembrane</keyword>
<evidence type="ECO:0000256" key="7">
    <source>
        <dbReference type="SAM" id="Phobius"/>
    </source>
</evidence>
<sequence>MSIFKDRDEFDLTEGGIARPLFFLSLPIVVTNLMQTAYNLADTFWVGQYNTEALAAISFAFPMVFLLISLGMGISVAGSVLVAQHTGAGEEREAEYAASQTVTFAVLLSVVFGVAGYFLVGPLLDLMGASPGVLPRATGYMQVISLGLVFMFGFLVFVSLMRGYGDTITPMLVMFGSVVLNIVLDPFLIFGFDDNPLFGMLGARALESTLLAATGYTGSGLVGAGVATVFSRSLALVVGLAIMFQGTRGVQINAGDMAPDFEYLRRLLEIGVPASIEGTGRSVSVNLMLFIIGMFPTTVVAGYGIGVRVFSVVFMPAIAVARGVETMSGQNIGAGKEDRAAAANHFAAKAMFVLLSLVGVVTWVAAGPIVDVFTNDPEVVESGATFLRFVAPSFGFIGVMRAYTGGFRGAGKTMIAAAVSIIMLGIVRLPAAWILSQTLNLGSPGVWLSFGISNVVGAVVAYLWFGRETWRDADLTDRGANAAGADD</sequence>
<name>A0ABD5RXM2_9EURY</name>
<dbReference type="AlphaFoldDB" id="A0ABD5RXM2"/>
<feature type="transmembrane region" description="Helical" evidence="7">
    <location>
        <begin position="102"/>
        <end position="120"/>
    </location>
</feature>
<comment type="caution">
    <text evidence="8">The sequence shown here is derived from an EMBL/GenBank/DDBJ whole genome shotgun (WGS) entry which is preliminary data.</text>
</comment>
<evidence type="ECO:0000313" key="8">
    <source>
        <dbReference type="EMBL" id="MFC6724021.1"/>
    </source>
</evidence>
<dbReference type="InterPro" id="IPR052031">
    <property type="entry name" value="Membrane_Transporter-Flippase"/>
</dbReference>
<dbReference type="EMBL" id="JBHSWU010000087">
    <property type="protein sequence ID" value="MFC6724021.1"/>
    <property type="molecule type" value="Genomic_DNA"/>
</dbReference>
<accession>A0ABD5RXM2</accession>
<evidence type="ECO:0000256" key="1">
    <source>
        <dbReference type="ARBA" id="ARBA00004651"/>
    </source>
</evidence>
<dbReference type="PANTHER" id="PTHR43549">
    <property type="entry name" value="MULTIDRUG RESISTANCE PROTEIN YPNP-RELATED"/>
    <property type="match status" value="1"/>
</dbReference>
<keyword evidence="6 7" id="KW-0472">Membrane</keyword>
<evidence type="ECO:0000256" key="2">
    <source>
        <dbReference type="ARBA" id="ARBA00022448"/>
    </source>
</evidence>
<keyword evidence="2" id="KW-0813">Transport</keyword>
<evidence type="ECO:0000256" key="5">
    <source>
        <dbReference type="ARBA" id="ARBA00022989"/>
    </source>
</evidence>
<feature type="transmembrane region" description="Helical" evidence="7">
    <location>
        <begin position="447"/>
        <end position="465"/>
    </location>
</feature>
<keyword evidence="5 7" id="KW-1133">Transmembrane helix</keyword>
<dbReference type="InterPro" id="IPR048279">
    <property type="entry name" value="MdtK-like"/>
</dbReference>
<feature type="transmembrane region" description="Helical" evidence="7">
    <location>
        <begin position="346"/>
        <end position="366"/>
    </location>
</feature>
<dbReference type="PIRSF" id="PIRSF006603">
    <property type="entry name" value="DinF"/>
    <property type="match status" value="1"/>
</dbReference>
<dbReference type="CDD" id="cd13142">
    <property type="entry name" value="MATE_like_12"/>
    <property type="match status" value="1"/>
</dbReference>
<feature type="transmembrane region" description="Helical" evidence="7">
    <location>
        <begin position="415"/>
        <end position="435"/>
    </location>
</feature>
<feature type="transmembrane region" description="Helical" evidence="7">
    <location>
        <begin position="283"/>
        <end position="303"/>
    </location>
</feature>
<feature type="transmembrane region" description="Helical" evidence="7">
    <location>
        <begin position="386"/>
        <end position="403"/>
    </location>
</feature>
<comment type="subcellular location">
    <subcellularLocation>
        <location evidence="1">Cell membrane</location>
        <topology evidence="1">Multi-pass membrane protein</topology>
    </subcellularLocation>
</comment>
<dbReference type="GO" id="GO:0005886">
    <property type="term" value="C:plasma membrane"/>
    <property type="evidence" value="ECO:0007669"/>
    <property type="project" value="UniProtKB-SubCell"/>
</dbReference>
<protein>
    <submittedName>
        <fullName evidence="8">MATE family efflux transporter</fullName>
    </submittedName>
</protein>
<feature type="transmembrane region" description="Helical" evidence="7">
    <location>
        <begin position="172"/>
        <end position="192"/>
    </location>
</feature>
<dbReference type="InterPro" id="IPR002528">
    <property type="entry name" value="MATE_fam"/>
</dbReference>
<organism evidence="8 9">
    <name type="scientific">Halobium palmae</name>
    <dbReference type="NCBI Taxonomy" id="1776492"/>
    <lineage>
        <taxon>Archaea</taxon>
        <taxon>Methanobacteriati</taxon>
        <taxon>Methanobacteriota</taxon>
        <taxon>Stenosarchaea group</taxon>
        <taxon>Halobacteria</taxon>
        <taxon>Halobacteriales</taxon>
        <taxon>Haloferacaceae</taxon>
        <taxon>Halobium</taxon>
    </lineage>
</organism>
<evidence type="ECO:0000256" key="6">
    <source>
        <dbReference type="ARBA" id="ARBA00023136"/>
    </source>
</evidence>
<reference evidence="8 9" key="1">
    <citation type="journal article" date="2019" name="Int. J. Syst. Evol. Microbiol.">
        <title>The Global Catalogue of Microorganisms (GCM) 10K type strain sequencing project: providing services to taxonomists for standard genome sequencing and annotation.</title>
        <authorList>
            <consortium name="The Broad Institute Genomics Platform"/>
            <consortium name="The Broad Institute Genome Sequencing Center for Infectious Disease"/>
            <person name="Wu L."/>
            <person name="Ma J."/>
        </authorList>
    </citation>
    <scope>NUCLEOTIDE SEQUENCE [LARGE SCALE GENOMIC DNA]</scope>
    <source>
        <strain evidence="8 9">NBRC 111368</strain>
    </source>
</reference>
<feature type="transmembrane region" description="Helical" evidence="7">
    <location>
        <begin position="53"/>
        <end position="82"/>
    </location>
</feature>
<keyword evidence="9" id="KW-1185">Reference proteome</keyword>
<feature type="transmembrane region" description="Helical" evidence="7">
    <location>
        <begin position="140"/>
        <end position="160"/>
    </location>
</feature>
<evidence type="ECO:0000313" key="9">
    <source>
        <dbReference type="Proteomes" id="UP001596328"/>
    </source>
</evidence>
<dbReference type="NCBIfam" id="TIGR00797">
    <property type="entry name" value="matE"/>
    <property type="match status" value="1"/>
</dbReference>
<evidence type="ECO:0000256" key="3">
    <source>
        <dbReference type="ARBA" id="ARBA00022475"/>
    </source>
</evidence>
<dbReference type="Pfam" id="PF01554">
    <property type="entry name" value="MatE"/>
    <property type="match status" value="2"/>
</dbReference>
<feature type="transmembrane region" description="Helical" evidence="7">
    <location>
        <begin position="21"/>
        <end position="41"/>
    </location>
</feature>
<dbReference type="Proteomes" id="UP001596328">
    <property type="component" value="Unassembled WGS sequence"/>
</dbReference>
<gene>
    <name evidence="8" type="ORF">ACFQE1_06460</name>
</gene>
<keyword evidence="3" id="KW-1003">Cell membrane</keyword>
<proteinExistence type="predicted"/>
<dbReference type="PANTHER" id="PTHR43549:SF2">
    <property type="entry name" value="MULTIDRUG RESISTANCE PROTEIN NORM-RELATED"/>
    <property type="match status" value="1"/>
</dbReference>